<dbReference type="CDD" id="cd06579">
    <property type="entry name" value="TM_PBP1_transp_AraH_like"/>
    <property type="match status" value="1"/>
</dbReference>
<dbReference type="AlphaFoldDB" id="A5FY94"/>
<feature type="transmembrane region" description="Helical" evidence="6">
    <location>
        <begin position="181"/>
        <end position="212"/>
    </location>
</feature>
<keyword evidence="3 6" id="KW-0812">Transmembrane</keyword>
<feature type="transmembrane region" description="Helical" evidence="6">
    <location>
        <begin position="37"/>
        <end position="58"/>
    </location>
</feature>
<keyword evidence="4 6" id="KW-1133">Transmembrane helix</keyword>
<dbReference type="GO" id="GO:0022857">
    <property type="term" value="F:transmembrane transporter activity"/>
    <property type="evidence" value="ECO:0007669"/>
    <property type="project" value="InterPro"/>
</dbReference>
<feature type="transmembrane region" description="Helical" evidence="6">
    <location>
        <begin position="151"/>
        <end position="169"/>
    </location>
</feature>
<dbReference type="HOGENOM" id="CLU_028880_2_2_5"/>
<proteinExistence type="predicted"/>
<gene>
    <name evidence="7" type="ordered locus">Acry_1365</name>
</gene>
<keyword evidence="5 6" id="KW-0472">Membrane</keyword>
<dbReference type="Pfam" id="PF02653">
    <property type="entry name" value="BPD_transp_2"/>
    <property type="match status" value="1"/>
</dbReference>
<organism evidence="7 8">
    <name type="scientific">Acidiphilium cryptum (strain JF-5)</name>
    <dbReference type="NCBI Taxonomy" id="349163"/>
    <lineage>
        <taxon>Bacteria</taxon>
        <taxon>Pseudomonadati</taxon>
        <taxon>Pseudomonadota</taxon>
        <taxon>Alphaproteobacteria</taxon>
        <taxon>Acetobacterales</taxon>
        <taxon>Acidocellaceae</taxon>
        <taxon>Acidiphilium</taxon>
    </lineage>
</organism>
<dbReference type="eggNOG" id="COG1172">
    <property type="taxonomic scope" value="Bacteria"/>
</dbReference>
<name>A5FY94_ACICJ</name>
<feature type="transmembrane region" description="Helical" evidence="6">
    <location>
        <begin position="70"/>
        <end position="89"/>
    </location>
</feature>
<evidence type="ECO:0000256" key="1">
    <source>
        <dbReference type="ARBA" id="ARBA00004651"/>
    </source>
</evidence>
<feature type="transmembrane region" description="Helical" evidence="6">
    <location>
        <begin position="297"/>
        <end position="316"/>
    </location>
</feature>
<sequence length="349" mass="35621">MSGPSNPPRGAEAAVVAPGARGGSRALLEFLSRHGEIWTLFILLALIAVFGIASPDFFSRASWLATSQFAVEYLLLGLGETFVIITGGIDLSVGAILGLSGMVGGLVMRALIHAHAANGVTIAAGIAAALASGALVGWVNGTLITRLRLTPFVVTLGMLSICTGGIYLLNGGRNVGTIPDIVGTAGSFAIGGWMPVTVLVAAVFCIICAVVLAQTRFGLRTYAVGSNPLGAGRAGIDVRRHLVRIYTLAGFLAAVAGLMVMARFASASVQAGANDELDAITAVVIGGASLFGGRGTILGTVVGGFVITVMVTGLILIGVQPFWQQVAVGAILILAVAMDQLRDRLLESI</sequence>
<feature type="transmembrane region" description="Helical" evidence="6">
    <location>
        <begin position="119"/>
        <end position="139"/>
    </location>
</feature>
<dbReference type="RefSeq" id="WP_011942189.1">
    <property type="nucleotide sequence ID" value="NC_009484.1"/>
</dbReference>
<keyword evidence="8" id="KW-1185">Reference proteome</keyword>
<reference evidence="7 8" key="1">
    <citation type="submission" date="2007-05" db="EMBL/GenBank/DDBJ databases">
        <title>Complete sequence of chromosome of Acidiphilium cryptum JF-5.</title>
        <authorList>
            <consortium name="US DOE Joint Genome Institute"/>
            <person name="Copeland A."/>
            <person name="Lucas S."/>
            <person name="Lapidus A."/>
            <person name="Barry K."/>
            <person name="Detter J.C."/>
            <person name="Glavina del Rio T."/>
            <person name="Hammon N."/>
            <person name="Israni S."/>
            <person name="Dalin E."/>
            <person name="Tice H."/>
            <person name="Pitluck S."/>
            <person name="Sims D."/>
            <person name="Brettin T."/>
            <person name="Bruce D."/>
            <person name="Han C."/>
            <person name="Schmutz J."/>
            <person name="Larimer F."/>
            <person name="Land M."/>
            <person name="Hauser L."/>
            <person name="Kyrpides N."/>
            <person name="Kim E."/>
            <person name="Magnuson T."/>
            <person name="Richardson P."/>
        </authorList>
    </citation>
    <scope>NUCLEOTIDE SEQUENCE [LARGE SCALE GENOMIC DNA]</scope>
    <source>
        <strain evidence="7 8">JF-5</strain>
    </source>
</reference>
<evidence type="ECO:0000313" key="8">
    <source>
        <dbReference type="Proteomes" id="UP000000245"/>
    </source>
</evidence>
<comment type="subcellular location">
    <subcellularLocation>
        <location evidence="1">Cell membrane</location>
        <topology evidence="1">Multi-pass membrane protein</topology>
    </subcellularLocation>
</comment>
<protein>
    <submittedName>
        <fullName evidence="7">Monosaccharide ABC transporter membrane protein, CUT2 family</fullName>
    </submittedName>
</protein>
<evidence type="ECO:0000256" key="5">
    <source>
        <dbReference type="ARBA" id="ARBA00023136"/>
    </source>
</evidence>
<dbReference type="EMBL" id="CP000697">
    <property type="protein sequence ID" value="ABQ30576.1"/>
    <property type="molecule type" value="Genomic_DNA"/>
</dbReference>
<dbReference type="PANTHER" id="PTHR32196:SF72">
    <property type="entry name" value="RIBOSE IMPORT PERMEASE PROTEIN RBSC"/>
    <property type="match status" value="1"/>
</dbReference>
<evidence type="ECO:0000256" key="3">
    <source>
        <dbReference type="ARBA" id="ARBA00022692"/>
    </source>
</evidence>
<dbReference type="STRING" id="349163.Acry_1365"/>
<feature type="transmembrane region" description="Helical" evidence="6">
    <location>
        <begin position="245"/>
        <end position="265"/>
    </location>
</feature>
<dbReference type="KEGG" id="acr:Acry_1365"/>
<evidence type="ECO:0000256" key="2">
    <source>
        <dbReference type="ARBA" id="ARBA00022475"/>
    </source>
</evidence>
<accession>A5FY94</accession>
<dbReference type="InterPro" id="IPR001851">
    <property type="entry name" value="ABC_transp_permease"/>
</dbReference>
<evidence type="ECO:0000256" key="4">
    <source>
        <dbReference type="ARBA" id="ARBA00022989"/>
    </source>
</evidence>
<keyword evidence="2" id="KW-1003">Cell membrane</keyword>
<dbReference type="Proteomes" id="UP000000245">
    <property type="component" value="Chromosome"/>
</dbReference>
<dbReference type="PANTHER" id="PTHR32196">
    <property type="entry name" value="ABC TRANSPORTER PERMEASE PROTEIN YPHD-RELATED-RELATED"/>
    <property type="match status" value="1"/>
</dbReference>
<evidence type="ECO:0000313" key="7">
    <source>
        <dbReference type="EMBL" id="ABQ30576.1"/>
    </source>
</evidence>
<evidence type="ECO:0000256" key="6">
    <source>
        <dbReference type="SAM" id="Phobius"/>
    </source>
</evidence>
<dbReference type="GO" id="GO:0005886">
    <property type="term" value="C:plasma membrane"/>
    <property type="evidence" value="ECO:0007669"/>
    <property type="project" value="UniProtKB-SubCell"/>
</dbReference>